<keyword evidence="2" id="KW-0012">Acyltransferase</keyword>
<dbReference type="AlphaFoldDB" id="A0A974XJ19"/>
<dbReference type="Proteomes" id="UP000663281">
    <property type="component" value="Chromosome"/>
</dbReference>
<keyword evidence="6" id="KW-1185">Reference proteome</keyword>
<name>A0A974XJ19_9GAMM</name>
<dbReference type="InterPro" id="IPR000182">
    <property type="entry name" value="GNAT_dom"/>
</dbReference>
<feature type="domain" description="N-acetyltransferase" evidence="4">
    <location>
        <begin position="8"/>
        <end position="147"/>
    </location>
</feature>
<dbReference type="RefSeq" id="WP_207324480.1">
    <property type="nucleotide sequence ID" value="NZ_CP071504.1"/>
</dbReference>
<evidence type="ECO:0000259" key="4">
    <source>
        <dbReference type="Pfam" id="PF13302"/>
    </source>
</evidence>
<keyword evidence="1" id="KW-0808">Transferase</keyword>
<organism evidence="5 6">
    <name type="scientific">Shewanella cyperi</name>
    <dbReference type="NCBI Taxonomy" id="2814292"/>
    <lineage>
        <taxon>Bacteria</taxon>
        <taxon>Pseudomonadati</taxon>
        <taxon>Pseudomonadota</taxon>
        <taxon>Gammaproteobacteria</taxon>
        <taxon>Alteromonadales</taxon>
        <taxon>Shewanellaceae</taxon>
        <taxon>Shewanella</taxon>
    </lineage>
</organism>
<dbReference type="PANTHER" id="PTHR43792:SF8">
    <property type="entry name" value="[RIBOSOMAL PROTEIN US5]-ALANINE N-ACETYLTRANSFERASE"/>
    <property type="match status" value="1"/>
</dbReference>
<dbReference type="Gene3D" id="3.40.630.30">
    <property type="match status" value="1"/>
</dbReference>
<dbReference type="SUPFAM" id="SSF55729">
    <property type="entry name" value="Acyl-CoA N-acyltransferases (Nat)"/>
    <property type="match status" value="1"/>
</dbReference>
<dbReference type="EMBL" id="CP071504">
    <property type="protein sequence ID" value="QSX29290.1"/>
    <property type="molecule type" value="Genomic_DNA"/>
</dbReference>
<dbReference type="InterPro" id="IPR051531">
    <property type="entry name" value="N-acetyltransferase"/>
</dbReference>
<proteinExistence type="inferred from homology"/>
<evidence type="ECO:0000256" key="1">
    <source>
        <dbReference type="ARBA" id="ARBA00022679"/>
    </source>
</evidence>
<protein>
    <submittedName>
        <fullName evidence="5">GNAT family N-acetyltransferase</fullName>
    </submittedName>
</protein>
<evidence type="ECO:0000256" key="3">
    <source>
        <dbReference type="ARBA" id="ARBA00038502"/>
    </source>
</evidence>
<accession>A0A974XJ19</accession>
<comment type="similarity">
    <text evidence="3">Belongs to the acetyltransferase family. RimJ subfamily.</text>
</comment>
<gene>
    <name evidence="5" type="ORF">JYB88_13875</name>
</gene>
<dbReference type="PANTHER" id="PTHR43792">
    <property type="entry name" value="GNAT FAMILY, PUTATIVE (AFU_ORTHOLOGUE AFUA_3G00765)-RELATED-RELATED"/>
    <property type="match status" value="1"/>
</dbReference>
<dbReference type="Pfam" id="PF13302">
    <property type="entry name" value="Acetyltransf_3"/>
    <property type="match status" value="1"/>
</dbReference>
<evidence type="ECO:0000313" key="6">
    <source>
        <dbReference type="Proteomes" id="UP000663281"/>
    </source>
</evidence>
<dbReference type="InterPro" id="IPR016181">
    <property type="entry name" value="Acyl_CoA_acyltransferase"/>
</dbReference>
<evidence type="ECO:0000313" key="5">
    <source>
        <dbReference type="EMBL" id="QSX29290.1"/>
    </source>
</evidence>
<evidence type="ECO:0000256" key="2">
    <source>
        <dbReference type="ARBA" id="ARBA00023315"/>
    </source>
</evidence>
<reference evidence="5 6" key="1">
    <citation type="submission" date="2021-03" db="EMBL/GenBank/DDBJ databases">
        <title>Novel species identification of genus Shewanella.</title>
        <authorList>
            <person name="Liu G."/>
            <person name="Zhang Q."/>
        </authorList>
    </citation>
    <scope>NUCLEOTIDE SEQUENCE [LARGE SCALE GENOMIC DNA]</scope>
    <source>
        <strain evidence="5 6">FJAT-53726</strain>
    </source>
</reference>
<dbReference type="GO" id="GO:0016747">
    <property type="term" value="F:acyltransferase activity, transferring groups other than amino-acyl groups"/>
    <property type="evidence" value="ECO:0007669"/>
    <property type="project" value="InterPro"/>
</dbReference>
<dbReference type="KEGG" id="scyp:JYB88_13875"/>
<sequence>MSTLTSTRLRLRPMDETDETLFMELFCSDNIMANIGASFGEDRAKRAFTKTLKVSRTEGSDTKCWTILLQHEPQALGIISFSALGKSLGADIGIMLSRHAQGKLIADEAVVLLAQHGFNSMGLAHIRAEFMAGNLATKRITRKLRFTEPQPLADKEGWQQCFLYPRLAN</sequence>